<dbReference type="Proteomes" id="UP001327560">
    <property type="component" value="Chromosome 8"/>
</dbReference>
<accession>A0AAQ3KYG0</accession>
<evidence type="ECO:0000313" key="12">
    <source>
        <dbReference type="Proteomes" id="UP001327560"/>
    </source>
</evidence>
<keyword evidence="12" id="KW-1185">Reference proteome</keyword>
<keyword evidence="4 9" id="KW-0820">tRNA-binding</keyword>
<comment type="similarity">
    <text evidence="9">Belongs to the exportin family.</text>
</comment>
<dbReference type="PANTHER" id="PTHR15952">
    <property type="entry name" value="EXPORTIN-T/LOS1"/>
    <property type="match status" value="1"/>
</dbReference>
<evidence type="ECO:0000256" key="4">
    <source>
        <dbReference type="ARBA" id="ARBA00022555"/>
    </source>
</evidence>
<dbReference type="GO" id="GO:0071528">
    <property type="term" value="P:tRNA re-export from nucleus"/>
    <property type="evidence" value="ECO:0007669"/>
    <property type="project" value="UniProtKB-UniRule"/>
</dbReference>
<evidence type="ECO:0000256" key="6">
    <source>
        <dbReference type="ARBA" id="ARBA00023242"/>
    </source>
</evidence>
<organism evidence="11 12">
    <name type="scientific">Canna indica</name>
    <name type="common">Indian-shot</name>
    <dbReference type="NCBI Taxonomy" id="4628"/>
    <lineage>
        <taxon>Eukaryota</taxon>
        <taxon>Viridiplantae</taxon>
        <taxon>Streptophyta</taxon>
        <taxon>Embryophyta</taxon>
        <taxon>Tracheophyta</taxon>
        <taxon>Spermatophyta</taxon>
        <taxon>Magnoliopsida</taxon>
        <taxon>Liliopsida</taxon>
        <taxon>Zingiberales</taxon>
        <taxon>Cannaceae</taxon>
        <taxon>Canna</taxon>
    </lineage>
</organism>
<dbReference type="InterPro" id="IPR013598">
    <property type="entry name" value="Exportin-1/Importin-b-like"/>
</dbReference>
<proteinExistence type="inferred from homology"/>
<evidence type="ECO:0000256" key="9">
    <source>
        <dbReference type="RuleBase" id="RU366037"/>
    </source>
</evidence>
<dbReference type="PANTHER" id="PTHR15952:SF11">
    <property type="entry name" value="EXPORTIN-T"/>
    <property type="match status" value="1"/>
</dbReference>
<dbReference type="InterPro" id="IPR040017">
    <property type="entry name" value="XPOT"/>
</dbReference>
<evidence type="ECO:0000256" key="7">
    <source>
        <dbReference type="ARBA" id="ARBA00029784"/>
    </source>
</evidence>
<dbReference type="GO" id="GO:0016363">
    <property type="term" value="C:nuclear matrix"/>
    <property type="evidence" value="ECO:0007669"/>
    <property type="project" value="TreeGrafter"/>
</dbReference>
<keyword evidence="3 9" id="KW-0963">Cytoplasm</keyword>
<protein>
    <recommendedName>
        <fullName evidence="2 9">Exportin-T</fullName>
    </recommendedName>
    <alternativeName>
        <fullName evidence="7 9">Exportin(tRNA)</fullName>
    </alternativeName>
    <alternativeName>
        <fullName evidence="8 9">tRNA exportin</fullName>
    </alternativeName>
</protein>
<keyword evidence="9" id="KW-0813">Transport</keyword>
<evidence type="ECO:0000256" key="5">
    <source>
        <dbReference type="ARBA" id="ARBA00022884"/>
    </source>
</evidence>
<comment type="function">
    <text evidence="9">tRNA nucleus export receptor which facilitates tRNA translocation across the nuclear pore complex.</text>
</comment>
<keyword evidence="6 9" id="KW-0539">Nucleus</keyword>
<dbReference type="InterPro" id="IPR011989">
    <property type="entry name" value="ARM-like"/>
</dbReference>
<reference evidence="11 12" key="1">
    <citation type="submission" date="2023-10" db="EMBL/GenBank/DDBJ databases">
        <title>Chromosome-scale genome assembly provides insights into flower coloration mechanisms of Canna indica.</title>
        <authorList>
            <person name="Li C."/>
        </authorList>
    </citation>
    <scope>NUCLEOTIDE SEQUENCE [LARGE SCALE GENOMIC DNA]</scope>
    <source>
        <tissue evidence="11">Flower</tissue>
    </source>
</reference>
<dbReference type="GO" id="GO:0005737">
    <property type="term" value="C:cytoplasm"/>
    <property type="evidence" value="ECO:0007669"/>
    <property type="project" value="UniProtKB-SubCell"/>
</dbReference>
<dbReference type="GO" id="GO:0000049">
    <property type="term" value="F:tRNA binding"/>
    <property type="evidence" value="ECO:0007669"/>
    <property type="project" value="UniProtKB-UniRule"/>
</dbReference>
<name>A0AAQ3KYG0_9LILI</name>
<keyword evidence="5 9" id="KW-0694">RNA-binding</keyword>
<evidence type="ECO:0000313" key="11">
    <source>
        <dbReference type="EMBL" id="WOL17352.1"/>
    </source>
</evidence>
<evidence type="ECO:0000256" key="1">
    <source>
        <dbReference type="ARBA" id="ARBA00004496"/>
    </source>
</evidence>
<dbReference type="Gene3D" id="1.25.10.10">
    <property type="entry name" value="Leucine-rich Repeat Variant"/>
    <property type="match status" value="1"/>
</dbReference>
<comment type="subcellular location">
    <subcellularLocation>
        <location evidence="1 9">Cytoplasm</location>
    </subcellularLocation>
    <subcellularLocation>
        <location evidence="9">Nucleus</location>
    </subcellularLocation>
    <text evidence="9">Shuttles between the nucleus and the cytoplasm.</text>
</comment>
<gene>
    <name evidence="11" type="ORF">Cni_G26144</name>
</gene>
<feature type="domain" description="Exportin-1/Importin-beta-like" evidence="10">
    <location>
        <begin position="4"/>
        <end position="49"/>
    </location>
</feature>
<dbReference type="EMBL" id="CP136897">
    <property type="protein sequence ID" value="WOL17352.1"/>
    <property type="molecule type" value="Genomic_DNA"/>
</dbReference>
<evidence type="ECO:0000256" key="8">
    <source>
        <dbReference type="ARBA" id="ARBA00032199"/>
    </source>
</evidence>
<dbReference type="GO" id="GO:0005643">
    <property type="term" value="C:nuclear pore"/>
    <property type="evidence" value="ECO:0007669"/>
    <property type="project" value="TreeGrafter"/>
</dbReference>
<evidence type="ECO:0000259" key="10">
    <source>
        <dbReference type="Pfam" id="PF08389"/>
    </source>
</evidence>
<dbReference type="Pfam" id="PF08389">
    <property type="entry name" value="Xpo1"/>
    <property type="match status" value="1"/>
</dbReference>
<dbReference type="GO" id="GO:0031267">
    <property type="term" value="F:small GTPase binding"/>
    <property type="evidence" value="ECO:0007669"/>
    <property type="project" value="InterPro"/>
</dbReference>
<dbReference type="AlphaFoldDB" id="A0AAQ3KYG0"/>
<sequence length="73" mass="8320">MHLQCVPQIAYHWFDTVSLYHTSDPSLAATALDTMWRYVTWIDIGLVAATLDTMWRYVTWIDIGLAAAALDTM</sequence>
<evidence type="ECO:0000256" key="2">
    <source>
        <dbReference type="ARBA" id="ARBA00018928"/>
    </source>
</evidence>
<evidence type="ECO:0000256" key="3">
    <source>
        <dbReference type="ARBA" id="ARBA00022490"/>
    </source>
</evidence>